<evidence type="ECO:0000313" key="2">
    <source>
        <dbReference type="Proteomes" id="UP000531151"/>
    </source>
</evidence>
<feature type="non-terminal residue" evidence="1">
    <location>
        <position position="62"/>
    </location>
</feature>
<dbReference type="SUPFAM" id="SSF49447">
    <property type="entry name" value="Second domain of Mu2 adaptin subunit (ap50) of ap2 adaptor"/>
    <property type="match status" value="1"/>
</dbReference>
<keyword evidence="2" id="KW-1185">Reference proteome</keyword>
<dbReference type="Proteomes" id="UP000531151">
    <property type="component" value="Unassembled WGS sequence"/>
</dbReference>
<organism evidence="1 2">
    <name type="scientific">Geococcyx californianus</name>
    <name type="common">Greater roadrunner</name>
    <name type="synonym">Saurothera californiana</name>
    <dbReference type="NCBI Taxonomy" id="8947"/>
    <lineage>
        <taxon>Eukaryota</taxon>
        <taxon>Metazoa</taxon>
        <taxon>Chordata</taxon>
        <taxon>Craniata</taxon>
        <taxon>Vertebrata</taxon>
        <taxon>Euteleostomi</taxon>
        <taxon>Archelosauria</taxon>
        <taxon>Archosauria</taxon>
        <taxon>Dinosauria</taxon>
        <taxon>Saurischia</taxon>
        <taxon>Theropoda</taxon>
        <taxon>Coelurosauria</taxon>
        <taxon>Aves</taxon>
        <taxon>Neognathae</taxon>
        <taxon>Neoaves</taxon>
        <taxon>Otidimorphae</taxon>
        <taxon>Cuculiformes</taxon>
        <taxon>Neomorphidae</taxon>
        <taxon>Geococcyx</taxon>
    </lineage>
</organism>
<name>A0A7K4JU68_GEOCA</name>
<comment type="caution">
    <text evidence="1">The sequence shown here is derived from an EMBL/GenBank/DDBJ whole genome shotgun (WGS) entry which is preliminary data.</text>
</comment>
<proteinExistence type="predicted"/>
<gene>
    <name evidence="1" type="primary">Ap4m1</name>
    <name evidence="1" type="ORF">GEOCAL_R13946</name>
</gene>
<dbReference type="EMBL" id="VWPV01079789">
    <property type="protein sequence ID" value="NWH68866.1"/>
    <property type="molecule type" value="Genomic_DNA"/>
</dbReference>
<dbReference type="AlphaFoldDB" id="A0A7K4JU68"/>
<dbReference type="InterPro" id="IPR036168">
    <property type="entry name" value="AP2_Mu_C_sf"/>
</dbReference>
<protein>
    <submittedName>
        <fullName evidence="1">AP4M1 protein</fullName>
    </submittedName>
</protein>
<reference evidence="1 2" key="1">
    <citation type="submission" date="2019-09" db="EMBL/GenBank/DDBJ databases">
        <title>Bird 10,000 Genomes (B10K) Project - Family phase.</title>
        <authorList>
            <person name="Zhang G."/>
        </authorList>
    </citation>
    <scope>NUCLEOTIDE SEQUENCE [LARGE SCALE GENOMIC DNA]</scope>
    <source>
        <strain evidence="1">B10K-CU-031-07</strain>
        <tissue evidence="1">Muscle</tissue>
    </source>
</reference>
<sequence length="62" mass="6854">LEVSGCRRAALLALGPAAMAFELPERTSSGLRVRCLRVRGPPGPPRRWVRALTHSDSYILRL</sequence>
<feature type="non-terminal residue" evidence="1">
    <location>
        <position position="1"/>
    </location>
</feature>
<accession>A0A7K4JU68</accession>
<evidence type="ECO:0000313" key="1">
    <source>
        <dbReference type="EMBL" id="NWH68866.1"/>
    </source>
</evidence>